<organism evidence="5 6">
    <name type="scientific">Zophobas morio</name>
    <dbReference type="NCBI Taxonomy" id="2755281"/>
    <lineage>
        <taxon>Eukaryota</taxon>
        <taxon>Metazoa</taxon>
        <taxon>Ecdysozoa</taxon>
        <taxon>Arthropoda</taxon>
        <taxon>Hexapoda</taxon>
        <taxon>Insecta</taxon>
        <taxon>Pterygota</taxon>
        <taxon>Neoptera</taxon>
        <taxon>Endopterygota</taxon>
        <taxon>Coleoptera</taxon>
        <taxon>Polyphaga</taxon>
        <taxon>Cucujiformia</taxon>
        <taxon>Tenebrionidae</taxon>
        <taxon>Zophobas</taxon>
    </lineage>
</organism>
<dbReference type="Proteomes" id="UP001168821">
    <property type="component" value="Unassembled WGS sequence"/>
</dbReference>
<dbReference type="GO" id="GO:0005615">
    <property type="term" value="C:extracellular space"/>
    <property type="evidence" value="ECO:0007669"/>
    <property type="project" value="TreeGrafter"/>
</dbReference>
<evidence type="ECO:0008006" key="7">
    <source>
        <dbReference type="Google" id="ProtNLM"/>
    </source>
</evidence>
<feature type="chain" id="PRO_5041335563" description="Protein takeout" evidence="4">
    <location>
        <begin position="17"/>
        <end position="243"/>
    </location>
</feature>
<evidence type="ECO:0000256" key="2">
    <source>
        <dbReference type="ARBA" id="ARBA00023108"/>
    </source>
</evidence>
<comment type="similarity">
    <text evidence="3">Belongs to the TO family.</text>
</comment>
<dbReference type="InterPro" id="IPR038606">
    <property type="entry name" value="To_sf"/>
</dbReference>
<evidence type="ECO:0000313" key="6">
    <source>
        <dbReference type="Proteomes" id="UP001168821"/>
    </source>
</evidence>
<sequence>MRTILICMYLVTLATAAKLPASFMKCNPKRTDFHQCLPKAVESTIRQLQRLYEELNLTVSEHLEVPALTIDAGSGPMGTKQVYKNLIVTGLDEITCSKADFDFDKKRLSVQCLIPRYQLNFDYELSGKILVLPITGQGPGLIILHDYKVGLIFDLEEYEKKGKRYYRVVGHKLDIDPKRIEVKLDDLFGGDKALGDSMNQVMNDNWKELFEDVKSSYSEAFGSIFASIFNRLLVKVPVSEIWG</sequence>
<evidence type="ECO:0000256" key="3">
    <source>
        <dbReference type="ARBA" id="ARBA00060902"/>
    </source>
</evidence>
<reference evidence="5" key="1">
    <citation type="journal article" date="2023" name="G3 (Bethesda)">
        <title>Whole genome assemblies of Zophobas morio and Tenebrio molitor.</title>
        <authorList>
            <person name="Kaur S."/>
            <person name="Stinson S.A."/>
            <person name="diCenzo G.C."/>
        </authorList>
    </citation>
    <scope>NUCLEOTIDE SEQUENCE</scope>
    <source>
        <strain evidence="5">QUZm001</strain>
    </source>
</reference>
<evidence type="ECO:0000313" key="5">
    <source>
        <dbReference type="EMBL" id="KAJ3651215.1"/>
    </source>
</evidence>
<name>A0AA38MBU2_9CUCU</name>
<dbReference type="FunFam" id="3.15.10.30:FF:000001">
    <property type="entry name" value="Takeout-like protein 1"/>
    <property type="match status" value="1"/>
</dbReference>
<keyword evidence="1 4" id="KW-0732">Signal</keyword>
<dbReference type="SMART" id="SM00700">
    <property type="entry name" value="JHBP"/>
    <property type="match status" value="1"/>
</dbReference>
<feature type="signal peptide" evidence="4">
    <location>
        <begin position="1"/>
        <end position="16"/>
    </location>
</feature>
<dbReference type="Gene3D" id="3.15.10.30">
    <property type="entry name" value="Haemolymph juvenile hormone binding protein"/>
    <property type="match status" value="1"/>
</dbReference>
<dbReference type="PANTHER" id="PTHR11008">
    <property type="entry name" value="PROTEIN TAKEOUT-LIKE PROTEIN"/>
    <property type="match status" value="1"/>
</dbReference>
<dbReference type="InterPro" id="IPR010562">
    <property type="entry name" value="Haemolymph_juvenile_hormone-bd"/>
</dbReference>
<protein>
    <recommendedName>
        <fullName evidence="7">Protein takeout</fullName>
    </recommendedName>
</protein>
<accession>A0AA38MBU2</accession>
<gene>
    <name evidence="5" type="ORF">Zmor_017266</name>
</gene>
<dbReference type="PANTHER" id="PTHR11008:SF32">
    <property type="entry name" value="CIRCADIAN CLOCK-CONTROLLED PROTEIN DAYWAKE-RELATED"/>
    <property type="match status" value="1"/>
</dbReference>
<comment type="caution">
    <text evidence="5">The sequence shown here is derived from an EMBL/GenBank/DDBJ whole genome shotgun (WGS) entry which is preliminary data.</text>
</comment>
<keyword evidence="2" id="KW-0090">Biological rhythms</keyword>
<dbReference type="EMBL" id="JALNTZ010000005">
    <property type="protein sequence ID" value="KAJ3651215.1"/>
    <property type="molecule type" value="Genomic_DNA"/>
</dbReference>
<evidence type="ECO:0000256" key="4">
    <source>
        <dbReference type="SAM" id="SignalP"/>
    </source>
</evidence>
<dbReference type="AlphaFoldDB" id="A0AA38MBU2"/>
<dbReference type="Pfam" id="PF06585">
    <property type="entry name" value="JHBP"/>
    <property type="match status" value="1"/>
</dbReference>
<proteinExistence type="inferred from homology"/>
<evidence type="ECO:0000256" key="1">
    <source>
        <dbReference type="ARBA" id="ARBA00022729"/>
    </source>
</evidence>
<dbReference type="GO" id="GO:0007623">
    <property type="term" value="P:circadian rhythm"/>
    <property type="evidence" value="ECO:0007669"/>
    <property type="project" value="UniProtKB-ARBA"/>
</dbReference>
<keyword evidence="6" id="KW-1185">Reference proteome</keyword>